<reference evidence="1" key="1">
    <citation type="journal article" date="2020" name="Nature">
        <title>Giant virus diversity and host interactions through global metagenomics.</title>
        <authorList>
            <person name="Schulz F."/>
            <person name="Roux S."/>
            <person name="Paez-Espino D."/>
            <person name="Jungbluth S."/>
            <person name="Walsh D.A."/>
            <person name="Denef V.J."/>
            <person name="McMahon K.D."/>
            <person name="Konstantinidis K.T."/>
            <person name="Eloe-Fadrosh E.A."/>
            <person name="Kyrpides N.C."/>
            <person name="Woyke T."/>
        </authorList>
    </citation>
    <scope>NUCLEOTIDE SEQUENCE</scope>
    <source>
        <strain evidence="1">GVMAG-M-3300023184-186</strain>
    </source>
</reference>
<accession>A0A6C0I1L8</accession>
<evidence type="ECO:0000313" key="1">
    <source>
        <dbReference type="EMBL" id="QHT86315.1"/>
    </source>
</evidence>
<organism evidence="1">
    <name type="scientific">viral metagenome</name>
    <dbReference type="NCBI Taxonomy" id="1070528"/>
    <lineage>
        <taxon>unclassified sequences</taxon>
        <taxon>metagenomes</taxon>
        <taxon>organismal metagenomes</taxon>
    </lineage>
</organism>
<name>A0A6C0I1L8_9ZZZZ</name>
<dbReference type="AlphaFoldDB" id="A0A6C0I1L8"/>
<proteinExistence type="predicted"/>
<dbReference type="EMBL" id="MN740066">
    <property type="protein sequence ID" value="QHT86315.1"/>
    <property type="molecule type" value="Genomic_DNA"/>
</dbReference>
<protein>
    <submittedName>
        <fullName evidence="1">Uncharacterized protein</fullName>
    </submittedName>
</protein>
<sequence>MEAYTLLTSNDQMIIYIIAKVITKMHNDILSKGASNIFSIYNYIRELLLYVLHHLSIRMLLSKITYLTNIDDIVDKIVKEYFYKMYKSGNLQIEFLIEKREAYLAPPAYLSIFVLNVGTYKNGRDMIEKIYECARKISSCAYLTMISGMMEEYAKEIKKLGKESCSKEKKDKSEKRNDKFIRALPLYLEENPQNYAEGVEVEVEIEVPEILLIGGADIVANIRSIKKRSIDATRSFISSGIVPDFTFSEAIAKKKKAKIDTKAEGKKSKKTTIMEPTAEKTTIMEPTAEKTIIMEPTAEKTTIMEPTAKKTIIMEPTATADASGSKKRQSALDATTTHILVIDTEIAGSLLLSITGK</sequence>